<dbReference type="Proteomes" id="UP000076400">
    <property type="component" value="Unassembled WGS sequence"/>
</dbReference>
<feature type="region of interest" description="Disordered" evidence="2">
    <location>
        <begin position="33"/>
        <end position="63"/>
    </location>
</feature>
<accession>A0A154WEK4</accession>
<evidence type="ECO:0000256" key="2">
    <source>
        <dbReference type="SAM" id="MobiDB-lite"/>
    </source>
</evidence>
<feature type="region of interest" description="Disordered" evidence="2">
    <location>
        <begin position="362"/>
        <end position="394"/>
    </location>
</feature>
<gene>
    <name evidence="3" type="ORF">AUP43_05675</name>
</gene>
<keyword evidence="1" id="KW-0175">Coiled coil</keyword>
<organism evidence="3 4">
    <name type="scientific">Oceanibaculum pacificum</name>
    <dbReference type="NCBI Taxonomy" id="580166"/>
    <lineage>
        <taxon>Bacteria</taxon>
        <taxon>Pseudomonadati</taxon>
        <taxon>Pseudomonadota</taxon>
        <taxon>Alphaproteobacteria</taxon>
        <taxon>Rhodospirillales</taxon>
        <taxon>Oceanibaculaceae</taxon>
        <taxon>Oceanibaculum</taxon>
    </lineage>
</organism>
<evidence type="ECO:0000256" key="1">
    <source>
        <dbReference type="SAM" id="Coils"/>
    </source>
</evidence>
<keyword evidence="4" id="KW-1185">Reference proteome</keyword>
<feature type="coiled-coil region" evidence="1">
    <location>
        <begin position="509"/>
        <end position="553"/>
    </location>
</feature>
<reference evidence="3 4" key="1">
    <citation type="submission" date="2015-12" db="EMBL/GenBank/DDBJ databases">
        <title>Genome sequence of Oceanibaculum pacificum MCCC 1A02656.</title>
        <authorList>
            <person name="Lu L."/>
            <person name="Lai Q."/>
            <person name="Shao Z."/>
            <person name="Qian P."/>
        </authorList>
    </citation>
    <scope>NUCLEOTIDE SEQUENCE [LARGE SCALE GENOMIC DNA]</scope>
    <source>
        <strain evidence="3 4">MCCC 1A02656</strain>
    </source>
</reference>
<dbReference type="RefSeq" id="WP_067553442.1">
    <property type="nucleotide sequence ID" value="NZ_LPXN01000068.1"/>
</dbReference>
<comment type="caution">
    <text evidence="3">The sequence shown here is derived from an EMBL/GenBank/DDBJ whole genome shotgun (WGS) entry which is preliminary data.</text>
</comment>
<dbReference type="EMBL" id="LPXN01000068">
    <property type="protein sequence ID" value="KZD11964.1"/>
    <property type="molecule type" value="Genomic_DNA"/>
</dbReference>
<protein>
    <recommendedName>
        <fullName evidence="5">MobA/MobL protein domain-containing protein</fullName>
    </recommendedName>
</protein>
<feature type="compositionally biased region" description="Basic and acidic residues" evidence="2">
    <location>
        <begin position="371"/>
        <end position="394"/>
    </location>
</feature>
<evidence type="ECO:0000313" key="4">
    <source>
        <dbReference type="Proteomes" id="UP000076400"/>
    </source>
</evidence>
<feature type="region of interest" description="Disordered" evidence="2">
    <location>
        <begin position="737"/>
        <end position="757"/>
    </location>
</feature>
<dbReference type="Gene3D" id="3.30.930.30">
    <property type="match status" value="1"/>
</dbReference>
<dbReference type="OrthoDB" id="1826980at2"/>
<evidence type="ECO:0000313" key="3">
    <source>
        <dbReference type="EMBL" id="KZD11964.1"/>
    </source>
</evidence>
<proteinExistence type="predicted"/>
<dbReference type="AlphaFoldDB" id="A0A154WEK4"/>
<evidence type="ECO:0008006" key="5">
    <source>
        <dbReference type="Google" id="ProtNLM"/>
    </source>
</evidence>
<name>A0A154WEK4_9PROT</name>
<sequence length="757" mass="86173">MERRREEDEEEWKLGRLHEGGEEEALVRALVGHGRASRARRTGSARTRENWVSPGQGPVPTAPGGLRRIDVKEAIRTSRLVLRNGRRLTEMPYCLTVTTVKVKPDGTGRHLAGRHQAYIERMVVHGDGRVEPDPAEESLCAAGNIAGDTLARCRFWDAVEAREARKTPMRQDGGRSYDKPVQIRMILELPYGLADEAYDAIASELVRRIEAMTPDESHQEGYRLRCHAVVHTPPGKELTGPHADEQARNVHMHLVLHDRPARRDADGAWGFHRHKCLELGRKGAIERTKALMCEIINPHMARHGLGWRYHPGSFRDSGLDLEPLRRVSPSYLQRTTETEGEPPLAVQINRMLIADRQQEVRAWQGRRQRQRRDAREKAARLRAHQRAEREERHRAQKWERAERLAEACNAVVVPARPKHRFDSYQDVMERIYEEITQAPPIPEPASARQIAIGNELIQECRLTHLWGDWQRDRGTAGIAIRLLIEGRRQVPERQREAAKEAEQARQLDAERARTEIVALRQERDELLAVRQEAEALRLQLADTAKALEQETRKVAVLNRFASEVITQDVRVLSALWIERDLPPPRLTAAGKIDGTGVRGLSPEDIQRLDRLPPHYHGLIKTRIDEHLPTKPAPSPQQVLETETPDSLIAQGYGPARIPNEYLLPEQKEALDNVRRTLAAYDDLTLLRIGIVTWAVWAQARRAFAASRTVARITEAEKLKNGYDEIFRLLRARNLPVPSDARASRSSQRPQGHGGYER</sequence>
<dbReference type="STRING" id="580166.AUP43_05675"/>